<reference evidence="3 4" key="1">
    <citation type="journal article" date="2017" name="Int. J. Syst. Evol. Microbiol.">
        <title>Ramlibacter alkalitolerans sp. nov., alkali-tolerant bacterium isolated from soil of ginseng.</title>
        <authorList>
            <person name="Lee D.H."/>
            <person name="Cha C.J."/>
        </authorList>
    </citation>
    <scope>NUCLEOTIDE SEQUENCE [LARGE SCALE GENOMIC DNA]</scope>
    <source>
        <strain evidence="3 4">KACC 19305</strain>
    </source>
</reference>
<dbReference type="Proteomes" id="UP000622707">
    <property type="component" value="Unassembled WGS sequence"/>
</dbReference>
<feature type="signal peptide" evidence="1">
    <location>
        <begin position="1"/>
        <end position="26"/>
    </location>
</feature>
<evidence type="ECO:0000256" key="1">
    <source>
        <dbReference type="SAM" id="SignalP"/>
    </source>
</evidence>
<protein>
    <submittedName>
        <fullName evidence="3">DUF2272 domain-containing protein</fullName>
    </submittedName>
</protein>
<keyword evidence="1" id="KW-0732">Signal</keyword>
<keyword evidence="4" id="KW-1185">Reference proteome</keyword>
<dbReference type="PIRSF" id="PIRSF028415">
    <property type="entry name" value="UCP028415"/>
    <property type="match status" value="1"/>
</dbReference>
<evidence type="ECO:0000313" key="4">
    <source>
        <dbReference type="Proteomes" id="UP000622707"/>
    </source>
</evidence>
<comment type="caution">
    <text evidence="3">The sequence shown here is derived from an EMBL/GenBank/DDBJ whole genome shotgun (WGS) entry which is preliminary data.</text>
</comment>
<name>A0ABS1JH12_9BURK</name>
<dbReference type="PROSITE" id="PS51257">
    <property type="entry name" value="PROKAR_LIPOPROTEIN"/>
    <property type="match status" value="1"/>
</dbReference>
<evidence type="ECO:0000313" key="3">
    <source>
        <dbReference type="EMBL" id="MBL0423511.1"/>
    </source>
</evidence>
<organism evidence="3 4">
    <name type="scientific">Ramlibacter alkalitolerans</name>
    <dbReference type="NCBI Taxonomy" id="2039631"/>
    <lineage>
        <taxon>Bacteria</taxon>
        <taxon>Pseudomonadati</taxon>
        <taxon>Pseudomonadota</taxon>
        <taxon>Betaproteobacteria</taxon>
        <taxon>Burkholderiales</taxon>
        <taxon>Comamonadaceae</taxon>
        <taxon>Ramlibacter</taxon>
    </lineage>
</organism>
<gene>
    <name evidence="3" type="ORF">JI746_00190</name>
</gene>
<accession>A0ABS1JH12</accession>
<evidence type="ECO:0000259" key="2">
    <source>
        <dbReference type="Pfam" id="PF10030"/>
    </source>
</evidence>
<dbReference type="RefSeq" id="WP_201686765.1">
    <property type="nucleotide sequence ID" value="NZ_JAEQND010000001.1"/>
</dbReference>
<dbReference type="InterPro" id="IPR019262">
    <property type="entry name" value="DUF2272"/>
</dbReference>
<sequence>MTPSLLRWIGSAVLCACAGLVSTAAAAGSSACAEGARRPIGDARIHLAIDEARRQHQLFGGQTIERNGGLFHVGYHEAEWDRPPGEGTPTWERVATFWRALSDSEPPRLMTSVGRVARAEAARDAAAGGIAPRAEVAVREALLRTAIVDTPWSAAFISYLMKTAGFSGAEFAFSDSHADYVQAALETSAAEAAGQPATHAFRACDVATTRPRAGDLLCATRGSTAGVASLAALAAAFAERRRGQDFPMHCELVVRADQAGDAKLETIGGNVVQSVTLSRMTLNADKVLSGGYFGSAAPRPDCSRAGPPCRGHLGRRPWVVLLQSRN</sequence>
<proteinExistence type="predicted"/>
<feature type="chain" id="PRO_5047367605" evidence="1">
    <location>
        <begin position="27"/>
        <end position="326"/>
    </location>
</feature>
<feature type="domain" description="DUF2272" evidence="2">
    <location>
        <begin position="89"/>
        <end position="323"/>
    </location>
</feature>
<dbReference type="Pfam" id="PF10030">
    <property type="entry name" value="DUF2272"/>
    <property type="match status" value="1"/>
</dbReference>
<dbReference type="InterPro" id="IPR014545">
    <property type="entry name" value="UCP028415"/>
</dbReference>
<dbReference type="EMBL" id="JAEQND010000001">
    <property type="protein sequence ID" value="MBL0423511.1"/>
    <property type="molecule type" value="Genomic_DNA"/>
</dbReference>